<dbReference type="Gene3D" id="2.40.260.10">
    <property type="entry name" value="Sortase"/>
    <property type="match status" value="1"/>
</dbReference>
<dbReference type="CDD" id="cd05829">
    <property type="entry name" value="Sortase_F"/>
    <property type="match status" value="1"/>
</dbReference>
<protein>
    <submittedName>
        <fullName evidence="4">Class F sortase</fullName>
    </submittedName>
</protein>
<proteinExistence type="predicted"/>
<evidence type="ECO:0000256" key="3">
    <source>
        <dbReference type="SAM" id="SignalP"/>
    </source>
</evidence>
<dbReference type="Pfam" id="PF04203">
    <property type="entry name" value="Sortase"/>
    <property type="match status" value="1"/>
</dbReference>
<feature type="compositionally biased region" description="Polar residues" evidence="2">
    <location>
        <begin position="37"/>
        <end position="49"/>
    </location>
</feature>
<feature type="chain" id="PRO_5045858263" evidence="3">
    <location>
        <begin position="31"/>
        <end position="223"/>
    </location>
</feature>
<feature type="signal peptide" evidence="3">
    <location>
        <begin position="1"/>
        <end position="30"/>
    </location>
</feature>
<evidence type="ECO:0000313" key="4">
    <source>
        <dbReference type="EMBL" id="UYB34920.1"/>
    </source>
</evidence>
<accession>A0ABY6FP82</accession>
<reference evidence="4" key="1">
    <citation type="submission" date="2022-09" db="EMBL/GenBank/DDBJ databases">
        <authorList>
            <person name="Li D."/>
            <person name="Cheng J."/>
            <person name="Li Y."/>
        </authorList>
    </citation>
    <scope>NUCLEOTIDE SEQUENCE</scope>
    <source>
        <strain evidence="4">DL</strain>
    </source>
</reference>
<gene>
    <name evidence="4" type="ORF">N9A08_09700</name>
</gene>
<dbReference type="Proteomes" id="UP001063368">
    <property type="component" value="Chromosome"/>
</dbReference>
<keyword evidence="1" id="KW-0378">Hydrolase</keyword>
<dbReference type="PROSITE" id="PS51257">
    <property type="entry name" value="PROKAR_LIPOPROTEIN"/>
    <property type="match status" value="1"/>
</dbReference>
<sequence length="223" mass="23077">MHQPGRSRGYLAAWLAAGALALGSCASVPAANEPAETATSAGPAQQQSPGPGAAVAPESSSGIPIRQATPAPAETIPAPVRVQVEGTGIDLEVVPVGIEDNGAMTIPNNHVQAGWYKYGPAPGSDAGSSVLAAHVDSRTEVLPIAGLKDITPGTRVTVTREDGSQVVYQTQQVENIAKRSLDGHRLFDRTGDHLLKLVTCGGKWLDTENDYEDNVVLTATPVS</sequence>
<keyword evidence="3" id="KW-0732">Signal</keyword>
<dbReference type="SUPFAM" id="SSF63817">
    <property type="entry name" value="Sortase"/>
    <property type="match status" value="1"/>
</dbReference>
<evidence type="ECO:0000313" key="5">
    <source>
        <dbReference type="Proteomes" id="UP001063368"/>
    </source>
</evidence>
<dbReference type="RefSeq" id="WP_263127003.1">
    <property type="nucleotide sequence ID" value="NZ_CP106856.1"/>
</dbReference>
<feature type="region of interest" description="Disordered" evidence="2">
    <location>
        <begin position="34"/>
        <end position="74"/>
    </location>
</feature>
<evidence type="ECO:0000256" key="2">
    <source>
        <dbReference type="SAM" id="MobiDB-lite"/>
    </source>
</evidence>
<dbReference type="EMBL" id="CP106856">
    <property type="protein sequence ID" value="UYB34920.1"/>
    <property type="molecule type" value="Genomic_DNA"/>
</dbReference>
<dbReference type="InterPro" id="IPR023365">
    <property type="entry name" value="Sortase_dom-sf"/>
</dbReference>
<name>A0ABY6FP82_9MICC</name>
<dbReference type="InterPro" id="IPR042001">
    <property type="entry name" value="Sortase_F"/>
</dbReference>
<organism evidence="4 5">
    <name type="scientific">Arthrobacter koreensis</name>
    <dbReference type="NCBI Taxonomy" id="199136"/>
    <lineage>
        <taxon>Bacteria</taxon>
        <taxon>Bacillati</taxon>
        <taxon>Actinomycetota</taxon>
        <taxon>Actinomycetes</taxon>
        <taxon>Micrococcales</taxon>
        <taxon>Micrococcaceae</taxon>
        <taxon>Arthrobacter</taxon>
    </lineage>
</organism>
<evidence type="ECO:0000256" key="1">
    <source>
        <dbReference type="ARBA" id="ARBA00022801"/>
    </source>
</evidence>
<keyword evidence="5" id="KW-1185">Reference proteome</keyword>
<dbReference type="InterPro" id="IPR005754">
    <property type="entry name" value="Sortase"/>
</dbReference>